<evidence type="ECO:0000256" key="2">
    <source>
        <dbReference type="SAM" id="SignalP"/>
    </source>
</evidence>
<dbReference type="OrthoDB" id="9808276at2"/>
<proteinExistence type="predicted"/>
<dbReference type="eggNOG" id="COG0451">
    <property type="taxonomic scope" value="Bacteria"/>
</dbReference>
<name>A7HPJ2_PARL1</name>
<evidence type="ECO:0000313" key="4">
    <source>
        <dbReference type="EMBL" id="ABS61825.1"/>
    </source>
</evidence>
<keyword evidence="2" id="KW-0732">Signal</keyword>
<dbReference type="STRING" id="402881.Plav_0202"/>
<dbReference type="RefSeq" id="WP_011995116.1">
    <property type="nucleotide sequence ID" value="NC_009719.1"/>
</dbReference>
<dbReference type="Pfam" id="PF01370">
    <property type="entry name" value="Epimerase"/>
    <property type="match status" value="1"/>
</dbReference>
<organism evidence="4 5">
    <name type="scientific">Parvibaculum lavamentivorans (strain DS-1 / DSM 13023 / NCIMB 13966)</name>
    <dbReference type="NCBI Taxonomy" id="402881"/>
    <lineage>
        <taxon>Bacteria</taxon>
        <taxon>Pseudomonadati</taxon>
        <taxon>Pseudomonadota</taxon>
        <taxon>Alphaproteobacteria</taxon>
        <taxon>Hyphomicrobiales</taxon>
        <taxon>Parvibaculaceae</taxon>
        <taxon>Parvibaculum</taxon>
    </lineage>
</organism>
<dbReference type="Proteomes" id="UP000006377">
    <property type="component" value="Chromosome"/>
</dbReference>
<dbReference type="Gene3D" id="3.40.50.720">
    <property type="entry name" value="NAD(P)-binding Rossmann-like Domain"/>
    <property type="match status" value="1"/>
</dbReference>
<feature type="signal peptide" evidence="2">
    <location>
        <begin position="1"/>
        <end position="19"/>
    </location>
</feature>
<dbReference type="InterPro" id="IPR001509">
    <property type="entry name" value="Epimerase_deHydtase"/>
</dbReference>
<keyword evidence="5" id="KW-1185">Reference proteome</keyword>
<gene>
    <name evidence="4" type="ordered locus">Plav_0202</name>
</gene>
<keyword evidence="1" id="KW-0520">NAD</keyword>
<reference evidence="4 5" key="1">
    <citation type="journal article" date="2011" name="Stand. Genomic Sci.">
        <title>Complete genome sequence of Parvibaculum lavamentivorans type strain (DS-1(T)).</title>
        <authorList>
            <person name="Schleheck D."/>
            <person name="Weiss M."/>
            <person name="Pitluck S."/>
            <person name="Bruce D."/>
            <person name="Land M.L."/>
            <person name="Han S."/>
            <person name="Saunders E."/>
            <person name="Tapia R."/>
            <person name="Detter C."/>
            <person name="Brettin T."/>
            <person name="Han J."/>
            <person name="Woyke T."/>
            <person name="Goodwin L."/>
            <person name="Pennacchio L."/>
            <person name="Nolan M."/>
            <person name="Cook A.M."/>
            <person name="Kjelleberg S."/>
            <person name="Thomas T."/>
        </authorList>
    </citation>
    <scope>NUCLEOTIDE SEQUENCE [LARGE SCALE GENOMIC DNA]</scope>
    <source>
        <strain evidence="5">DS-1 / DSM 13023 / NCIMB 13966</strain>
    </source>
</reference>
<dbReference type="SUPFAM" id="SSF51735">
    <property type="entry name" value="NAD(P)-binding Rossmann-fold domains"/>
    <property type="match status" value="1"/>
</dbReference>
<feature type="domain" description="NAD-dependent epimerase/dehydratase" evidence="3">
    <location>
        <begin position="103"/>
        <end position="215"/>
    </location>
</feature>
<dbReference type="InterPro" id="IPR036291">
    <property type="entry name" value="NAD(P)-bd_dom_sf"/>
</dbReference>
<protein>
    <submittedName>
        <fullName evidence="4">NAD-dependent epimerase/dehydratase</fullName>
    </submittedName>
</protein>
<sequence>MSGKRLFCFGMGFSARVFASRLAGRGFAVAGTCRSEEKAARLREAGIEAFLFDSGLPLRDAEQALDGTTHLLISTPPAEAGDPVLAAHRDALRRLAPRIEWAGYLSTTGVYGDRQGGWVTEETPLDPAVARSDRRASAEAGWQAFARETGLPLHIFRLAGIYGPGRNQLQGVIDGTAKRIVKEGQIFSRIHVEDIAGVLEASMAKKRPGAIYNVCDDEPAPAHEVVAYAAELLGREPPLEVPYETADLSPMARSFYAASRRVSNVRLHEELGYDLRYPTYREGLKALLGTL</sequence>
<accession>A7HPJ2</accession>
<evidence type="ECO:0000259" key="3">
    <source>
        <dbReference type="Pfam" id="PF01370"/>
    </source>
</evidence>
<dbReference type="HOGENOM" id="CLU_007383_11_3_5"/>
<evidence type="ECO:0000256" key="1">
    <source>
        <dbReference type="ARBA" id="ARBA00023027"/>
    </source>
</evidence>
<feature type="chain" id="PRO_5002710431" evidence="2">
    <location>
        <begin position="20"/>
        <end position="291"/>
    </location>
</feature>
<dbReference type="CDD" id="cd05266">
    <property type="entry name" value="SDR_a4"/>
    <property type="match status" value="1"/>
</dbReference>
<dbReference type="AlphaFoldDB" id="A7HPJ2"/>
<dbReference type="EMBL" id="CP000774">
    <property type="protein sequence ID" value="ABS61825.1"/>
    <property type="molecule type" value="Genomic_DNA"/>
</dbReference>
<dbReference type="KEGG" id="pla:Plav_0202"/>
<dbReference type="PANTHER" id="PTHR43574">
    <property type="entry name" value="EPIMERASE-RELATED"/>
    <property type="match status" value="1"/>
</dbReference>
<evidence type="ECO:0000313" key="5">
    <source>
        <dbReference type="Proteomes" id="UP000006377"/>
    </source>
</evidence>